<evidence type="ECO:0000313" key="3">
    <source>
        <dbReference type="Proteomes" id="UP000007486"/>
    </source>
</evidence>
<dbReference type="EMBL" id="CP002530">
    <property type="protein sequence ID" value="ADY36415.1"/>
    <property type="molecule type" value="Genomic_DNA"/>
</dbReference>
<dbReference type="OrthoDB" id="1092380at2"/>
<dbReference type="eggNOG" id="ENOG502ZAG0">
    <property type="taxonomic scope" value="Bacteria"/>
</dbReference>
<dbReference type="AlphaFoldDB" id="F0R1V7"/>
<evidence type="ECO:0000313" key="2">
    <source>
        <dbReference type="EMBL" id="ADY36415.1"/>
    </source>
</evidence>
<evidence type="ECO:0008006" key="4">
    <source>
        <dbReference type="Google" id="ProtNLM"/>
    </source>
</evidence>
<name>F0R1V7_PHOSB</name>
<dbReference type="Pfam" id="PF16115">
    <property type="entry name" value="DUF4831"/>
    <property type="match status" value="1"/>
</dbReference>
<protein>
    <recommendedName>
        <fullName evidence="4">DUF4831 domain-containing protein</fullName>
    </recommendedName>
</protein>
<gene>
    <name evidence="2" type="ordered locus">Bacsa_1858</name>
</gene>
<sequence length="347" mass="38621">MKKNVFALSLLACTAPIAAQDISPYLPGEDEGIVYFLPKTMLEVNVIATRVTYHPGELCQYANQYLRMNNVSPEPETYWEIKQIEVRSAGVPDSTKAYLVKLKDKSSMSNVELTEEGLIEAINTSAPEKMPMEYVLEKPQKHENPRRYMTEDILLAGSSAKMADLTAKEIYNIRESKNLILRGQADAMPKDGASLQLVIDNLDTQEKALTQLFTGTTDREDKVFTAHIVPQDGLTDKVALRFSRSLGVLPAEDLAGEPIYINLKSTVPLPTVTEDNKKKKKLEGAIYNIPGKGKVTVSYQGKTCFEAELPITQFGTTEVLVNDLFKKVNTRVIFNPETGSILKIDKD</sequence>
<accession>F0R1V7</accession>
<feature type="chain" id="PRO_5003255509" description="DUF4831 domain-containing protein" evidence="1">
    <location>
        <begin position="20"/>
        <end position="347"/>
    </location>
</feature>
<keyword evidence="3" id="KW-1185">Reference proteome</keyword>
<dbReference type="Proteomes" id="UP000007486">
    <property type="component" value="Chromosome"/>
</dbReference>
<dbReference type="HOGENOM" id="CLU_067505_0_0_10"/>
<organism evidence="2 3">
    <name type="scientific">Phocaeicola salanitronis (strain DSM 18170 / JCM 13657 / CCUG 60908 / BL78)</name>
    <name type="common">Bacteroides salanitronis</name>
    <dbReference type="NCBI Taxonomy" id="667015"/>
    <lineage>
        <taxon>Bacteria</taxon>
        <taxon>Pseudomonadati</taxon>
        <taxon>Bacteroidota</taxon>
        <taxon>Bacteroidia</taxon>
        <taxon>Bacteroidales</taxon>
        <taxon>Bacteroidaceae</taxon>
        <taxon>Phocaeicola</taxon>
    </lineage>
</organism>
<keyword evidence="1" id="KW-0732">Signal</keyword>
<evidence type="ECO:0000256" key="1">
    <source>
        <dbReference type="SAM" id="SignalP"/>
    </source>
</evidence>
<reference evidence="2 3" key="1">
    <citation type="journal article" date="2011" name="Stand. Genomic Sci.">
        <title>Complete genome sequence of Bacteroides salanitronis type strain (BL78).</title>
        <authorList>
            <person name="Gronow S."/>
            <person name="Held B."/>
            <person name="Lucas S."/>
            <person name="Lapidus A."/>
            <person name="Del Rio T.G."/>
            <person name="Nolan M."/>
            <person name="Tice H."/>
            <person name="Deshpande S."/>
            <person name="Cheng J.F."/>
            <person name="Pitluck S."/>
            <person name="Liolios K."/>
            <person name="Pagani I."/>
            <person name="Ivanova N."/>
            <person name="Mavromatis K."/>
            <person name="Pati A."/>
            <person name="Tapia R."/>
            <person name="Han C."/>
            <person name="Goodwin L."/>
            <person name="Chen A."/>
            <person name="Palaniappan K."/>
            <person name="Land M."/>
            <person name="Hauser L."/>
            <person name="Chang Y.J."/>
            <person name="Jeffries C.D."/>
            <person name="Brambilla E.M."/>
            <person name="Rohde M."/>
            <person name="Goker M."/>
            <person name="Detter J.C."/>
            <person name="Woyke T."/>
            <person name="Bristow J."/>
            <person name="Markowitz V."/>
            <person name="Hugenholtz P."/>
            <person name="Kyrpides N.C."/>
            <person name="Klenk H.P."/>
            <person name="Eisen J.A."/>
        </authorList>
    </citation>
    <scope>NUCLEOTIDE SEQUENCE [LARGE SCALE GENOMIC DNA]</scope>
    <source>
        <strain evidence="2 3">DSM 18170</strain>
    </source>
</reference>
<dbReference type="STRING" id="667015.Bacsa_1858"/>
<feature type="signal peptide" evidence="1">
    <location>
        <begin position="1"/>
        <end position="19"/>
    </location>
</feature>
<dbReference type="KEGG" id="bsa:Bacsa_1858"/>
<dbReference type="RefSeq" id="WP_013617846.1">
    <property type="nucleotide sequence ID" value="NC_015164.1"/>
</dbReference>
<proteinExistence type="predicted"/>
<dbReference type="InterPro" id="IPR032265">
    <property type="entry name" value="DUF4831"/>
</dbReference>